<dbReference type="FunFam" id="3.50.50.60:FF:000002">
    <property type="entry name" value="tRNA uridine 5-carboxymethylaminomethyl modification enzyme MnmG"/>
    <property type="match status" value="1"/>
</dbReference>
<dbReference type="InterPro" id="IPR036188">
    <property type="entry name" value="FAD/NAD-bd_sf"/>
</dbReference>
<evidence type="ECO:0000256" key="4">
    <source>
        <dbReference type="ARBA" id="ARBA00020461"/>
    </source>
</evidence>
<dbReference type="GO" id="GO:0030488">
    <property type="term" value="P:tRNA methylation"/>
    <property type="evidence" value="ECO:0007669"/>
    <property type="project" value="TreeGrafter"/>
</dbReference>
<dbReference type="SUPFAM" id="SSF51905">
    <property type="entry name" value="FAD/NAD(P)-binding domain"/>
    <property type="match status" value="1"/>
</dbReference>
<dbReference type="GO" id="GO:0005829">
    <property type="term" value="C:cytosol"/>
    <property type="evidence" value="ECO:0007669"/>
    <property type="project" value="TreeGrafter"/>
</dbReference>
<evidence type="ECO:0000256" key="6">
    <source>
        <dbReference type="ARBA" id="ARBA00022694"/>
    </source>
</evidence>
<comment type="cofactor">
    <cofactor evidence="1 11">
        <name>FAD</name>
        <dbReference type="ChEBI" id="CHEBI:57692"/>
    </cofactor>
</comment>
<sequence length="622" mass="69823">MFPEYDVIVVGAGHAGCEAAAAAANMGSRTLLVTMNMQTIAQMSCNPAMGGIAKGQIVREIDALGGYSGIVTDLSMIQFRMLNRSKGPAMWSPRAQSDRMLFAAKWREMLEQTPNLDFYQDMVKGLLVKKDRIAGVITGLGHEIHGKAVVLTNGTFLNGIIHIGEKQFGGGRVAEKAASGITEQLVSLGFESDRLKTGTPPRVDGRSLDYSKMEIQDGDTEIIGFSFIDTPRIKPEQQRCCWITYTDQKVHDMLKTGFDRSPMYAGRIDGVGPRYCPSIEDKINRFADKERHQLFVEPEGWNTVEIYVNGFSTSLPEEVQFAALKMVPGFEQVKLFRPGYAIEYDYFPPTQLKNTLETKIICNLYFAGQINGTTGYEEAACQGIMAGINAHLKVNEQEPFTLKRSEAYIGVLIDDLINKGTEEPYRMFTSRAEYRTLLRQDNADARLTPISYKLGLASQDRMDKVRQKNENIAGIKSILKEVALKPDEINGFLADLHSSPIQEKQRAEKILLRPDVELEELIEAVPYLQEKVKNYSREELEQASIHIKYETYIEKEKELVNRMSEMEDLAIPQSFDYSKLSSLGNEAKEKLNRIKPQTLGQASRISGIKPSDIQILMVYMGR</sequence>
<dbReference type="Gene3D" id="3.50.50.60">
    <property type="entry name" value="FAD/NAD(P)-binding domain"/>
    <property type="match status" value="2"/>
</dbReference>
<dbReference type="PANTHER" id="PTHR11806">
    <property type="entry name" value="GLUCOSE INHIBITED DIVISION PROTEIN A"/>
    <property type="match status" value="1"/>
</dbReference>
<dbReference type="InterPro" id="IPR040131">
    <property type="entry name" value="MnmG_N"/>
</dbReference>
<evidence type="ECO:0000256" key="1">
    <source>
        <dbReference type="ARBA" id="ARBA00001974"/>
    </source>
</evidence>
<comment type="similarity">
    <text evidence="3 11">Belongs to the MnmG family.</text>
</comment>
<dbReference type="Gene3D" id="1.10.150.570">
    <property type="entry name" value="GidA associated domain, C-terminal subdomain"/>
    <property type="match status" value="1"/>
</dbReference>
<accession>A0A1A9I642</accession>
<evidence type="ECO:0000256" key="7">
    <source>
        <dbReference type="ARBA" id="ARBA00022827"/>
    </source>
</evidence>
<dbReference type="HAMAP" id="MF_00129">
    <property type="entry name" value="MnmG_GidA"/>
    <property type="match status" value="1"/>
</dbReference>
<protein>
    <recommendedName>
        <fullName evidence="4 11">tRNA uridine 5-carboxymethylaminomethyl modification enzyme MnmG</fullName>
    </recommendedName>
    <alternativeName>
        <fullName evidence="10 11">Glucose-inhibited division protein A</fullName>
    </alternativeName>
</protein>
<evidence type="ECO:0000256" key="5">
    <source>
        <dbReference type="ARBA" id="ARBA00022630"/>
    </source>
</evidence>
<dbReference type="InterPro" id="IPR004416">
    <property type="entry name" value="MnmG"/>
</dbReference>
<dbReference type="PANTHER" id="PTHR11806:SF0">
    <property type="entry name" value="PROTEIN MTO1 HOMOLOG, MITOCHONDRIAL"/>
    <property type="match status" value="1"/>
</dbReference>
<dbReference type="InterPro" id="IPR020595">
    <property type="entry name" value="MnmG-rel_CS"/>
</dbReference>
<feature type="binding site" evidence="11">
    <location>
        <begin position="11"/>
        <end position="16"/>
    </location>
    <ligand>
        <name>FAD</name>
        <dbReference type="ChEBI" id="CHEBI:57692"/>
    </ligand>
</feature>
<dbReference type="KEGG" id="nia:A8C56_21060"/>
<reference evidence="13 14" key="1">
    <citation type="submission" date="2016-05" db="EMBL/GenBank/DDBJ databases">
        <title>Niabella ginsenosidivorans BS26 whole genome sequencing.</title>
        <authorList>
            <person name="Im W.T."/>
            <person name="Siddiqi M.Z."/>
        </authorList>
    </citation>
    <scope>NUCLEOTIDE SEQUENCE [LARGE SCALE GENOMIC DNA]</scope>
    <source>
        <strain evidence="13 14">BS26</strain>
    </source>
</reference>
<dbReference type="Pfam" id="PF13932">
    <property type="entry name" value="SAM_GIDA_C"/>
    <property type="match status" value="1"/>
</dbReference>
<dbReference type="OrthoDB" id="9815560at2"/>
<evidence type="ECO:0000256" key="11">
    <source>
        <dbReference type="HAMAP-Rule" id="MF_00129"/>
    </source>
</evidence>
<comment type="caution">
    <text evidence="11">Lacks conserved residue(s) required for the propagation of feature annotation.</text>
</comment>
<dbReference type="Proteomes" id="UP000077667">
    <property type="component" value="Chromosome"/>
</dbReference>
<keyword evidence="6 11" id="KW-0819">tRNA processing</keyword>
<keyword evidence="5 11" id="KW-0285">Flavoprotein</keyword>
<dbReference type="FunFam" id="1.10.150.570:FF:000001">
    <property type="entry name" value="tRNA uridine 5-carboxymethylaminomethyl modification enzyme MnmG"/>
    <property type="match status" value="1"/>
</dbReference>
<evidence type="ECO:0000256" key="8">
    <source>
        <dbReference type="ARBA" id="ARBA00023027"/>
    </source>
</evidence>
<keyword evidence="11" id="KW-0963">Cytoplasm</keyword>
<keyword evidence="8 11" id="KW-0520">NAD</keyword>
<dbReference type="InterPro" id="IPR047001">
    <property type="entry name" value="MnmG_C_subdom"/>
</dbReference>
<dbReference type="PROSITE" id="PS01280">
    <property type="entry name" value="GIDA_1"/>
    <property type="match status" value="1"/>
</dbReference>
<dbReference type="GO" id="GO:0050660">
    <property type="term" value="F:flavin adenine dinucleotide binding"/>
    <property type="evidence" value="ECO:0007669"/>
    <property type="project" value="UniProtKB-UniRule"/>
</dbReference>
<dbReference type="STRING" id="1176587.A8C56_21060"/>
<dbReference type="EMBL" id="CP015772">
    <property type="protein sequence ID" value="ANH83138.1"/>
    <property type="molecule type" value="Genomic_DNA"/>
</dbReference>
<dbReference type="Gene3D" id="1.10.10.1800">
    <property type="entry name" value="tRNA uridine 5-carboxymethylaminomethyl modification enzyme MnmG/GidA"/>
    <property type="match status" value="1"/>
</dbReference>
<comment type="subcellular location">
    <subcellularLocation>
        <location evidence="11">Cytoplasm</location>
    </subcellularLocation>
</comment>
<keyword evidence="7 11" id="KW-0274">FAD</keyword>
<comment type="function">
    <text evidence="2 11">NAD-binding protein involved in the addition of a carboxymethylaminomethyl (cmnm) group at the wobble position (U34) of certain tRNAs, forming tRNA-cmnm(5)s(2)U34.</text>
</comment>
<evidence type="ECO:0000256" key="10">
    <source>
        <dbReference type="ARBA" id="ARBA00031800"/>
    </source>
</evidence>
<feature type="domain" description="tRNA uridine 5-carboxymethylaminomethyl modification enzyme C-terminal subdomain" evidence="12">
    <location>
        <begin position="547"/>
        <end position="618"/>
    </location>
</feature>
<dbReference type="PROSITE" id="PS01281">
    <property type="entry name" value="GIDA_2"/>
    <property type="match status" value="1"/>
</dbReference>
<comment type="subunit">
    <text evidence="9 11">Homodimer. Heterotetramer of two MnmE and two MnmG subunits.</text>
</comment>
<dbReference type="InterPro" id="IPR044920">
    <property type="entry name" value="MnmG_C_subdom_sf"/>
</dbReference>
<feature type="binding site" evidence="11">
    <location>
        <begin position="272"/>
        <end position="286"/>
    </location>
    <ligand>
        <name>NAD(+)</name>
        <dbReference type="ChEBI" id="CHEBI:57540"/>
    </ligand>
</feature>
<dbReference type="Pfam" id="PF21680">
    <property type="entry name" value="GIDA_C_1st"/>
    <property type="match status" value="1"/>
</dbReference>
<evidence type="ECO:0000313" key="13">
    <source>
        <dbReference type="EMBL" id="ANH83138.1"/>
    </source>
</evidence>
<organism evidence="13 14">
    <name type="scientific">Niabella ginsenosidivorans</name>
    <dbReference type="NCBI Taxonomy" id="1176587"/>
    <lineage>
        <taxon>Bacteria</taxon>
        <taxon>Pseudomonadati</taxon>
        <taxon>Bacteroidota</taxon>
        <taxon>Chitinophagia</taxon>
        <taxon>Chitinophagales</taxon>
        <taxon>Chitinophagaceae</taxon>
        <taxon>Niabella</taxon>
    </lineage>
</organism>
<dbReference type="NCBIfam" id="TIGR00136">
    <property type="entry name" value="mnmG_gidA"/>
    <property type="match status" value="1"/>
</dbReference>
<evidence type="ECO:0000256" key="2">
    <source>
        <dbReference type="ARBA" id="ARBA00003717"/>
    </source>
</evidence>
<dbReference type="InterPro" id="IPR049312">
    <property type="entry name" value="GIDA_C_N"/>
</dbReference>
<dbReference type="RefSeq" id="WP_067760434.1">
    <property type="nucleotide sequence ID" value="NZ_CP015772.1"/>
</dbReference>
<dbReference type="GO" id="GO:0002098">
    <property type="term" value="P:tRNA wobble uridine modification"/>
    <property type="evidence" value="ECO:0007669"/>
    <property type="project" value="InterPro"/>
</dbReference>
<keyword evidence="14" id="KW-1185">Reference proteome</keyword>
<proteinExistence type="inferred from homology"/>
<evidence type="ECO:0000256" key="3">
    <source>
        <dbReference type="ARBA" id="ARBA00007653"/>
    </source>
</evidence>
<name>A0A1A9I642_9BACT</name>
<dbReference type="InterPro" id="IPR002218">
    <property type="entry name" value="MnmG-rel"/>
</dbReference>
<dbReference type="AlphaFoldDB" id="A0A1A9I642"/>
<dbReference type="InterPro" id="IPR026904">
    <property type="entry name" value="MnmG_C"/>
</dbReference>
<gene>
    <name evidence="11" type="primary">mnmG</name>
    <name evidence="11" type="synonym">gidA</name>
    <name evidence="13" type="ORF">A8C56_21060</name>
</gene>
<evidence type="ECO:0000259" key="12">
    <source>
        <dbReference type="SMART" id="SM01228"/>
    </source>
</evidence>
<evidence type="ECO:0000256" key="9">
    <source>
        <dbReference type="ARBA" id="ARBA00025948"/>
    </source>
</evidence>
<dbReference type="Pfam" id="PF01134">
    <property type="entry name" value="GIDA"/>
    <property type="match status" value="1"/>
</dbReference>
<evidence type="ECO:0000313" key="14">
    <source>
        <dbReference type="Proteomes" id="UP000077667"/>
    </source>
</evidence>
<dbReference type="SMART" id="SM01228">
    <property type="entry name" value="GIDA_assoc_3"/>
    <property type="match status" value="1"/>
</dbReference>